<sequence>MFPRRHRSVPNYTNAFLVTVFGILFMGFWVLAALAGGLWVAVVALGLNQLITALDRRMAR</sequence>
<organism evidence="2 3">
    <name type="scientific">Cognatiyoonia sediminum</name>
    <dbReference type="NCBI Taxonomy" id="1508389"/>
    <lineage>
        <taxon>Bacteria</taxon>
        <taxon>Pseudomonadati</taxon>
        <taxon>Pseudomonadota</taxon>
        <taxon>Alphaproteobacteria</taxon>
        <taxon>Rhodobacterales</taxon>
        <taxon>Paracoccaceae</taxon>
        <taxon>Cognatiyoonia</taxon>
    </lineage>
</organism>
<evidence type="ECO:0000313" key="2">
    <source>
        <dbReference type="EMBL" id="SHG58376.1"/>
    </source>
</evidence>
<keyword evidence="3" id="KW-1185">Reference proteome</keyword>
<reference evidence="2 3" key="1">
    <citation type="submission" date="2016-11" db="EMBL/GenBank/DDBJ databases">
        <authorList>
            <person name="Jaros S."/>
            <person name="Januszkiewicz K."/>
            <person name="Wedrychowicz H."/>
        </authorList>
    </citation>
    <scope>NUCLEOTIDE SEQUENCE [LARGE SCALE GENOMIC DNA]</scope>
    <source>
        <strain evidence="2 3">DSM 28715</strain>
    </source>
</reference>
<evidence type="ECO:0000256" key="1">
    <source>
        <dbReference type="SAM" id="Phobius"/>
    </source>
</evidence>
<keyword evidence="1" id="KW-0812">Transmembrane</keyword>
<feature type="transmembrane region" description="Helical" evidence="1">
    <location>
        <begin position="37"/>
        <end position="54"/>
    </location>
</feature>
<keyword evidence="1" id="KW-0472">Membrane</keyword>
<accession>A0A1M5L058</accession>
<dbReference type="Proteomes" id="UP000184074">
    <property type="component" value="Unassembled WGS sequence"/>
</dbReference>
<dbReference type="AlphaFoldDB" id="A0A1M5L058"/>
<keyword evidence="1" id="KW-1133">Transmembrane helix</keyword>
<feature type="transmembrane region" description="Helical" evidence="1">
    <location>
        <begin position="12"/>
        <end position="31"/>
    </location>
</feature>
<name>A0A1M5L058_9RHOB</name>
<protein>
    <submittedName>
        <fullName evidence="2">Uncharacterized protein</fullName>
    </submittedName>
</protein>
<gene>
    <name evidence="2" type="ORF">SAMN05444003_0022</name>
</gene>
<evidence type="ECO:0000313" key="3">
    <source>
        <dbReference type="Proteomes" id="UP000184074"/>
    </source>
</evidence>
<proteinExistence type="predicted"/>
<dbReference type="EMBL" id="FQXB01000001">
    <property type="protein sequence ID" value="SHG58376.1"/>
    <property type="molecule type" value="Genomic_DNA"/>
</dbReference>